<accession>A0ABD2ML05</accession>
<dbReference type="PROSITE" id="PS50132">
    <property type="entry name" value="RGS"/>
    <property type="match status" value="1"/>
</dbReference>
<dbReference type="Pfam" id="PF00615">
    <property type="entry name" value="RGS"/>
    <property type="match status" value="1"/>
</dbReference>
<dbReference type="InterPro" id="IPR044926">
    <property type="entry name" value="RGS_subdomain_2"/>
</dbReference>
<feature type="region of interest" description="Disordered" evidence="1">
    <location>
        <begin position="122"/>
        <end position="163"/>
    </location>
</feature>
<evidence type="ECO:0000259" key="2">
    <source>
        <dbReference type="PROSITE" id="PS50132"/>
    </source>
</evidence>
<feature type="non-terminal residue" evidence="3">
    <location>
        <position position="163"/>
    </location>
</feature>
<dbReference type="PANTHER" id="PTHR10845">
    <property type="entry name" value="REGULATOR OF G PROTEIN SIGNALING"/>
    <property type="match status" value="1"/>
</dbReference>
<evidence type="ECO:0000256" key="1">
    <source>
        <dbReference type="SAM" id="MobiDB-lite"/>
    </source>
</evidence>
<dbReference type="InterPro" id="IPR036305">
    <property type="entry name" value="RGS_sf"/>
</dbReference>
<sequence length="163" mass="19026">VLPLKNVLEHIIGRKYLSQFLETLASQDLIRFWLAVEDLRAAQRKNWHQIGAEIFYTFIRNATGEIKVDKNTKKRMEGFLLGDRGPEIFYEVQAQVVQTIEDKYYQSFLMSDHYKEMVRAMEREDKAESDSSQSWEDRQSIDSITSDSGSNVGDHNIYAKKKL</sequence>
<dbReference type="PANTHER" id="PTHR10845:SF254">
    <property type="entry name" value="RGS DOMAIN-CONTAINING PROTEIN-RELATED"/>
    <property type="match status" value="1"/>
</dbReference>
<dbReference type="InterPro" id="IPR016137">
    <property type="entry name" value="RGS"/>
</dbReference>
<proteinExistence type="predicted"/>
<reference evidence="3 4" key="1">
    <citation type="journal article" date="2021" name="BMC Biol.">
        <title>Horizontally acquired antibacterial genes associated with adaptive radiation of ladybird beetles.</title>
        <authorList>
            <person name="Li H.S."/>
            <person name="Tang X.F."/>
            <person name="Huang Y.H."/>
            <person name="Xu Z.Y."/>
            <person name="Chen M.L."/>
            <person name="Du X.Y."/>
            <person name="Qiu B.Y."/>
            <person name="Chen P.T."/>
            <person name="Zhang W."/>
            <person name="Slipinski A."/>
            <person name="Escalona H.E."/>
            <person name="Waterhouse R.M."/>
            <person name="Zwick A."/>
            <person name="Pang H."/>
        </authorList>
    </citation>
    <scope>NUCLEOTIDE SEQUENCE [LARGE SCALE GENOMIC DNA]</scope>
    <source>
        <strain evidence="3">SYSU2018</strain>
    </source>
</reference>
<feature type="domain" description="RGS" evidence="2">
    <location>
        <begin position="3"/>
        <end position="118"/>
    </location>
</feature>
<dbReference type="Proteomes" id="UP001516400">
    <property type="component" value="Unassembled WGS sequence"/>
</dbReference>
<dbReference type="EMBL" id="JABFTP020000001">
    <property type="protein sequence ID" value="KAL3267069.1"/>
    <property type="molecule type" value="Genomic_DNA"/>
</dbReference>
<feature type="compositionally biased region" description="Polar residues" evidence="1">
    <location>
        <begin position="141"/>
        <end position="153"/>
    </location>
</feature>
<keyword evidence="4" id="KW-1185">Reference proteome</keyword>
<comment type="caution">
    <text evidence="3">The sequence shown here is derived from an EMBL/GenBank/DDBJ whole genome shotgun (WGS) entry which is preliminary data.</text>
</comment>
<gene>
    <name evidence="3" type="ORF">HHI36_011210</name>
</gene>
<feature type="compositionally biased region" description="Basic and acidic residues" evidence="1">
    <location>
        <begin position="122"/>
        <end position="140"/>
    </location>
</feature>
<evidence type="ECO:0000313" key="4">
    <source>
        <dbReference type="Proteomes" id="UP001516400"/>
    </source>
</evidence>
<dbReference type="Gene3D" id="1.10.167.10">
    <property type="entry name" value="Regulator of G-protein Signalling 4, domain 2"/>
    <property type="match status" value="1"/>
</dbReference>
<name>A0ABD2ML05_9CUCU</name>
<dbReference type="SMART" id="SM00315">
    <property type="entry name" value="RGS"/>
    <property type="match status" value="1"/>
</dbReference>
<protein>
    <recommendedName>
        <fullName evidence="2">RGS domain-containing protein</fullName>
    </recommendedName>
</protein>
<dbReference type="SUPFAM" id="SSF48097">
    <property type="entry name" value="Regulator of G-protein signaling, RGS"/>
    <property type="match status" value="1"/>
</dbReference>
<feature type="non-terminal residue" evidence="3">
    <location>
        <position position="1"/>
    </location>
</feature>
<organism evidence="3 4">
    <name type="scientific">Cryptolaemus montrouzieri</name>
    <dbReference type="NCBI Taxonomy" id="559131"/>
    <lineage>
        <taxon>Eukaryota</taxon>
        <taxon>Metazoa</taxon>
        <taxon>Ecdysozoa</taxon>
        <taxon>Arthropoda</taxon>
        <taxon>Hexapoda</taxon>
        <taxon>Insecta</taxon>
        <taxon>Pterygota</taxon>
        <taxon>Neoptera</taxon>
        <taxon>Endopterygota</taxon>
        <taxon>Coleoptera</taxon>
        <taxon>Polyphaga</taxon>
        <taxon>Cucujiformia</taxon>
        <taxon>Coccinelloidea</taxon>
        <taxon>Coccinellidae</taxon>
        <taxon>Scymninae</taxon>
        <taxon>Scymnini</taxon>
        <taxon>Cryptolaemus</taxon>
    </lineage>
</organism>
<evidence type="ECO:0000313" key="3">
    <source>
        <dbReference type="EMBL" id="KAL3267069.1"/>
    </source>
</evidence>
<dbReference type="AlphaFoldDB" id="A0ABD2ML05"/>